<proteinExistence type="predicted"/>
<evidence type="ECO:0000313" key="3">
    <source>
        <dbReference type="Proteomes" id="UP000039865"/>
    </source>
</evidence>
<reference evidence="2 3" key="1">
    <citation type="submission" date="2014-06" db="EMBL/GenBank/DDBJ databases">
        <authorList>
            <person name="Swart Estienne"/>
        </authorList>
    </citation>
    <scope>NUCLEOTIDE SEQUENCE [LARGE SCALE GENOMIC DNA]</scope>
    <source>
        <strain evidence="2 3">130c</strain>
    </source>
</reference>
<name>A0A078A660_STYLE</name>
<organism evidence="2 3">
    <name type="scientific">Stylonychia lemnae</name>
    <name type="common">Ciliate</name>
    <dbReference type="NCBI Taxonomy" id="5949"/>
    <lineage>
        <taxon>Eukaryota</taxon>
        <taxon>Sar</taxon>
        <taxon>Alveolata</taxon>
        <taxon>Ciliophora</taxon>
        <taxon>Intramacronucleata</taxon>
        <taxon>Spirotrichea</taxon>
        <taxon>Stichotrichia</taxon>
        <taxon>Sporadotrichida</taxon>
        <taxon>Oxytrichidae</taxon>
        <taxon>Stylonychinae</taxon>
        <taxon>Stylonychia</taxon>
    </lineage>
</organism>
<sequence>MKLVGENNQMEEQKLKDRDYSFHSINIPHQEGYYNDKFYSHSPCGRKNKEITTKGFKQFQDEQEDNNNSGDDDKSIPDEDQIMEEKECSADRDIFFLDCKQREHKIISYKKIFISDNHFFAQPSKLVDQDNNISNIHKLQQMIADQDQQIVICEQFLMKPCQTHEVKYVDNQLSENKNTQSIAKSSNHMNQNYQTKSKNSKNSDMATFKPDYRMNYDSIADNDRSRQLNIERSQGNLNDNIALVVEDCKSSNYQNDNQRNQESSPNQRRTDIEIQQNFDNNQLYNQQMGFKNGALPFNSHQQMESNGIIFEATSEYKASSIMPQSYYEIDQHGKQNCLDNKSITTKEIVYHNSELISHNNQDEQQETGGTYFFKKDQLDYRVPYSQRVGSQDQLRIASFDSKRKPSNQSRCDEVPEEPAIISNAGGVSHRSKFSNVSAKDIASKMLNFIKIDQKAKKNLNIQATIQERIDSMTNLKNTGVLAQYYSYTSSLSNNYQPSQVKINLKNGKFIFIKIQPRSMKKRMQGCGLFMKQASSTVHKIKFEEIGGIIIGPQSVTFQGLFHKNPAIINQPWQQVNQGRSNSIFRRKRFSDLQMQDKNVKAPRIVKFRIMKERFKCIALQQKVKLQDLFYKMLISALENYRISNQEEKNEMRERALKNLKKRLEIDEKSKQVSQYPRITYIGTSDKNIQDMDQKQFENYLNHCKKDLVKSYNISKKFYLHKFLQKNDLENRLFMMNLELNMSNYIKRKLKDIDQKMNPQSRVNACMALKDYYERFCDRKDNPTFNMLEVELKREINEFIEQIPPQTTSINNGSQQIIKYVQKPVHKSISQSKGQVRQINILNKSPNQLNKAKNGLAITNVVLIEKLGENKTNNTLNQSLNHSGAVNNTLNASAFANMSGGENLQSLNNESSVCQNNENIQQVSYSTVLKAFIEQKLKNQQKLQDNKELLKYLPPVQTPLSRQLSNISRMKLYNK</sequence>
<dbReference type="AlphaFoldDB" id="A0A078A660"/>
<dbReference type="Proteomes" id="UP000039865">
    <property type="component" value="Unassembled WGS sequence"/>
</dbReference>
<feature type="region of interest" description="Disordered" evidence="1">
    <location>
        <begin position="182"/>
        <end position="208"/>
    </location>
</feature>
<feature type="compositionally biased region" description="Polar residues" evidence="1">
    <location>
        <begin position="182"/>
        <end position="205"/>
    </location>
</feature>
<dbReference type="InParanoid" id="A0A078A660"/>
<evidence type="ECO:0000256" key="1">
    <source>
        <dbReference type="SAM" id="MobiDB-lite"/>
    </source>
</evidence>
<protein>
    <submittedName>
        <fullName evidence="2">Uncharacterized protein</fullName>
    </submittedName>
</protein>
<gene>
    <name evidence="2" type="primary">Contig5820.g6235</name>
    <name evidence="2" type="ORF">STYLEM_6017</name>
</gene>
<accession>A0A078A660</accession>
<dbReference type="EMBL" id="CCKQ01005787">
    <property type="protein sequence ID" value="CDW77050.1"/>
    <property type="molecule type" value="Genomic_DNA"/>
</dbReference>
<evidence type="ECO:0000313" key="2">
    <source>
        <dbReference type="EMBL" id="CDW77050.1"/>
    </source>
</evidence>
<keyword evidence="3" id="KW-1185">Reference proteome</keyword>